<dbReference type="EMBL" id="JJML01000046">
    <property type="protein sequence ID" value="KGF71862.1"/>
    <property type="molecule type" value="Genomic_DNA"/>
</dbReference>
<keyword evidence="2" id="KW-1185">Reference proteome</keyword>
<dbReference type="AlphaFoldDB" id="A0A098TIP9"/>
<sequence>MSALIQENYRGYALAVRLSKGSFCFEWCDTQGNHFSDWRHYASPQKAILAGRRYVNRTIAEMAVLDFLDDMLDGQVISAEEYFSLWDSLL</sequence>
<dbReference type="Proteomes" id="UP000030170">
    <property type="component" value="Unassembled WGS sequence"/>
</dbReference>
<proteinExistence type="predicted"/>
<organism evidence="1 2">
    <name type="scientific">Neosynechococcus sphagnicola sy1</name>
    <dbReference type="NCBI Taxonomy" id="1497020"/>
    <lineage>
        <taxon>Bacteria</taxon>
        <taxon>Bacillati</taxon>
        <taxon>Cyanobacteriota</taxon>
        <taxon>Cyanophyceae</taxon>
        <taxon>Neosynechococcales</taxon>
        <taxon>Neosynechococcaceae</taxon>
        <taxon>Neosynechococcus</taxon>
    </lineage>
</organism>
<accession>A0A098TIP9</accession>
<evidence type="ECO:0000313" key="2">
    <source>
        <dbReference type="Proteomes" id="UP000030170"/>
    </source>
</evidence>
<name>A0A098TIP9_9CYAN</name>
<protein>
    <submittedName>
        <fullName evidence="1">Uncharacterized protein</fullName>
    </submittedName>
</protein>
<dbReference type="RefSeq" id="WP_156120627.1">
    <property type="nucleotide sequence ID" value="NZ_JJML01000046.1"/>
</dbReference>
<gene>
    <name evidence="1" type="ORF">DO97_14575</name>
</gene>
<reference evidence="1 2" key="1">
    <citation type="journal article" date="2014" name="Mol. Ecol.">
        <title>Evolution of Synechococcus.</title>
        <authorList>
            <person name="Dvorak P."/>
            <person name="Casamatta D."/>
            <person name="Hasler P."/>
            <person name="Poulickova A."/>
            <person name="Ondrej V."/>
            <person name="Sanges R."/>
        </authorList>
    </citation>
    <scope>NUCLEOTIDE SEQUENCE [LARGE SCALE GENOMIC DNA]</scope>
    <source>
        <strain evidence="1 2">CAUP A 1101</strain>
    </source>
</reference>
<evidence type="ECO:0000313" key="1">
    <source>
        <dbReference type="EMBL" id="KGF71862.1"/>
    </source>
</evidence>
<comment type="caution">
    <text evidence="1">The sequence shown here is derived from an EMBL/GenBank/DDBJ whole genome shotgun (WGS) entry which is preliminary data.</text>
</comment>